<evidence type="ECO:0000256" key="1">
    <source>
        <dbReference type="ARBA" id="ARBA00004123"/>
    </source>
</evidence>
<comment type="caution">
    <text evidence="7">The sequence shown here is derived from an EMBL/GenBank/DDBJ whole genome shotgun (WGS) entry which is preliminary data.</text>
</comment>
<keyword evidence="8" id="KW-1185">Reference proteome</keyword>
<proteinExistence type="predicted"/>
<dbReference type="PROSITE" id="PS51915">
    <property type="entry name" value="ZAD"/>
    <property type="match status" value="1"/>
</dbReference>
<keyword evidence="2" id="KW-0479">Metal-binding</keyword>
<organism evidence="7 8">
    <name type="scientific">Danaus plexippus plexippus</name>
    <dbReference type="NCBI Taxonomy" id="278856"/>
    <lineage>
        <taxon>Eukaryota</taxon>
        <taxon>Metazoa</taxon>
        <taxon>Ecdysozoa</taxon>
        <taxon>Arthropoda</taxon>
        <taxon>Hexapoda</taxon>
        <taxon>Insecta</taxon>
        <taxon>Pterygota</taxon>
        <taxon>Neoptera</taxon>
        <taxon>Endopterygota</taxon>
        <taxon>Lepidoptera</taxon>
        <taxon>Glossata</taxon>
        <taxon>Ditrysia</taxon>
        <taxon>Papilionoidea</taxon>
        <taxon>Nymphalidae</taxon>
        <taxon>Danainae</taxon>
        <taxon>Danaini</taxon>
        <taxon>Danaina</taxon>
        <taxon>Danaus</taxon>
        <taxon>Danaus</taxon>
    </lineage>
</organism>
<evidence type="ECO:0000313" key="8">
    <source>
        <dbReference type="Proteomes" id="UP000007151"/>
    </source>
</evidence>
<gene>
    <name evidence="7" type="ORF">KGM_203244</name>
</gene>
<dbReference type="STRING" id="278856.A0A212FG77"/>
<dbReference type="Gene3D" id="3.40.1800.20">
    <property type="match status" value="1"/>
</dbReference>
<dbReference type="SMART" id="SM00355">
    <property type="entry name" value="ZnF_C2H2"/>
    <property type="match status" value="5"/>
</dbReference>
<evidence type="ECO:0000256" key="2">
    <source>
        <dbReference type="ARBA" id="ARBA00022723"/>
    </source>
</evidence>
<dbReference type="InterPro" id="IPR036236">
    <property type="entry name" value="Znf_C2H2_sf"/>
</dbReference>
<accession>A0A212FG77</accession>
<evidence type="ECO:0000256" key="6">
    <source>
        <dbReference type="ARBA" id="ARBA00023242"/>
    </source>
</evidence>
<dbReference type="FunFam" id="3.30.160.60:FF:000100">
    <property type="entry name" value="Zinc finger 45-like"/>
    <property type="match status" value="1"/>
</dbReference>
<evidence type="ECO:0000313" key="7">
    <source>
        <dbReference type="EMBL" id="OWR52736.1"/>
    </source>
</evidence>
<name>A0A212FG77_DANPL</name>
<keyword evidence="6" id="KW-0539">Nucleus</keyword>
<dbReference type="Pfam" id="PF07776">
    <property type="entry name" value="zf-AD"/>
    <property type="match status" value="1"/>
</dbReference>
<dbReference type="SUPFAM" id="SSF57667">
    <property type="entry name" value="beta-beta-alpha zinc fingers"/>
    <property type="match status" value="3"/>
</dbReference>
<dbReference type="Gene3D" id="3.30.160.60">
    <property type="entry name" value="Classic Zinc Finger"/>
    <property type="match status" value="4"/>
</dbReference>
<protein>
    <submittedName>
        <fullName evidence="7">Zinc finger protein 617</fullName>
    </submittedName>
</protein>
<evidence type="ECO:0000256" key="3">
    <source>
        <dbReference type="ARBA" id="ARBA00022737"/>
    </source>
</evidence>
<dbReference type="PANTHER" id="PTHR24379:SF121">
    <property type="entry name" value="C2H2-TYPE DOMAIN-CONTAINING PROTEIN"/>
    <property type="match status" value="1"/>
</dbReference>
<dbReference type="GO" id="GO:0005634">
    <property type="term" value="C:nucleus"/>
    <property type="evidence" value="ECO:0007669"/>
    <property type="project" value="UniProtKB-SubCell"/>
</dbReference>
<dbReference type="SUPFAM" id="SSF57716">
    <property type="entry name" value="Glucocorticoid receptor-like (DNA-binding domain)"/>
    <property type="match status" value="1"/>
</dbReference>
<dbReference type="SMART" id="SM00868">
    <property type="entry name" value="zf-AD"/>
    <property type="match status" value="1"/>
</dbReference>
<dbReference type="EMBL" id="AGBW02008703">
    <property type="protein sequence ID" value="OWR52736.1"/>
    <property type="molecule type" value="Genomic_DNA"/>
</dbReference>
<dbReference type="InterPro" id="IPR012934">
    <property type="entry name" value="Znf_AD"/>
</dbReference>
<dbReference type="PANTHER" id="PTHR24379">
    <property type="entry name" value="KRAB AND ZINC FINGER DOMAIN-CONTAINING"/>
    <property type="match status" value="1"/>
</dbReference>
<dbReference type="GO" id="GO:0008270">
    <property type="term" value="F:zinc ion binding"/>
    <property type="evidence" value="ECO:0007669"/>
    <property type="project" value="UniProtKB-UniRule"/>
</dbReference>
<evidence type="ECO:0000256" key="5">
    <source>
        <dbReference type="ARBA" id="ARBA00022833"/>
    </source>
</evidence>
<dbReference type="eggNOG" id="KOG1721">
    <property type="taxonomic scope" value="Eukaryota"/>
</dbReference>
<evidence type="ECO:0000256" key="4">
    <source>
        <dbReference type="ARBA" id="ARBA00022771"/>
    </source>
</evidence>
<keyword evidence="4" id="KW-0863">Zinc-finger</keyword>
<dbReference type="FunFam" id="3.30.160.60:FF:000145">
    <property type="entry name" value="Zinc finger protein 574"/>
    <property type="match status" value="1"/>
</dbReference>
<dbReference type="Pfam" id="PF00096">
    <property type="entry name" value="zf-C2H2"/>
    <property type="match status" value="3"/>
</dbReference>
<dbReference type="AlphaFoldDB" id="A0A212FG77"/>
<dbReference type="OrthoDB" id="3176202at2759"/>
<keyword evidence="5" id="KW-0862">Zinc</keyword>
<dbReference type="PROSITE" id="PS00028">
    <property type="entry name" value="ZINC_FINGER_C2H2_1"/>
    <property type="match status" value="2"/>
</dbReference>
<dbReference type="PROSITE" id="PS50157">
    <property type="entry name" value="ZINC_FINGER_C2H2_2"/>
    <property type="match status" value="4"/>
</dbReference>
<dbReference type="Proteomes" id="UP000007151">
    <property type="component" value="Unassembled WGS sequence"/>
</dbReference>
<dbReference type="FunCoup" id="A0A212FG77">
    <property type="interactions" value="171"/>
</dbReference>
<keyword evidence="3" id="KW-0677">Repeat</keyword>
<reference evidence="7 8" key="1">
    <citation type="journal article" date="2011" name="Cell">
        <title>The monarch butterfly genome yields insights into long-distance migration.</title>
        <authorList>
            <person name="Zhan S."/>
            <person name="Merlin C."/>
            <person name="Boore J.L."/>
            <person name="Reppert S.M."/>
        </authorList>
    </citation>
    <scope>NUCLEOTIDE SEQUENCE [LARGE SCALE GENOMIC DNA]</scope>
    <source>
        <strain evidence="7">F-2</strain>
    </source>
</reference>
<comment type="subcellular location">
    <subcellularLocation>
        <location evidence="1">Nucleus</location>
    </subcellularLocation>
</comment>
<sequence length="369" mass="43035">MTSLVLLKSILLASVLQKNKKKKKIKSKKLFSTNKIDLKICRICNEEKGEIPIFNDCIQPNIPEEIKHFSGVSIFKTDNLPKQICQNCLDLLNGCIMFREMCQKTNQLMKRISSVPEIAPCIRKEEDVKKDFTIDQNGSDESLNIPSPTCSEDNSEIWNCTSCKTEYYNLESYNKHLVECKTQINDLKPELDRKRTKETFLCDICGKVARSNANLLIHMAIHENIFPFKCDQCPYQGRTMDLLRVHRRTHMADKPFKCAHCPKSTTTSSNLMKHIRHVHSKTRPYKCTYCDKAFSYQHDMKRHIKDIHLRQGTVECDICFKKFNTKKILQGHRFKIHKIKGERHGRLPSYLQCQQPNENKQNECESVVY</sequence>
<dbReference type="KEGG" id="dpl:KGM_203244"/>
<dbReference type="InterPro" id="IPR013087">
    <property type="entry name" value="Znf_C2H2_type"/>
</dbReference>